<dbReference type="InterPro" id="IPR044862">
    <property type="entry name" value="Pro_4_hyd_alph_FE2OG_OXY"/>
</dbReference>
<dbReference type="eggNOG" id="ENOG502S24K">
    <property type="taxonomic scope" value="Eukaryota"/>
</dbReference>
<dbReference type="PANTHER" id="PTHR10869">
    <property type="entry name" value="PROLYL 4-HYDROXYLASE ALPHA SUBUNIT"/>
    <property type="match status" value="1"/>
</dbReference>
<dbReference type="OMA" id="YEDTRKC"/>
<comment type="cofactor">
    <cofactor evidence="1">
        <name>L-ascorbate</name>
        <dbReference type="ChEBI" id="CHEBI:38290"/>
    </cofactor>
</comment>
<dbReference type="Proteomes" id="UP000011761">
    <property type="component" value="Unassembled WGS sequence"/>
</dbReference>
<dbReference type="HOGENOM" id="CLU_041456_2_1_1"/>
<name>M2NHQ4_BAUPA</name>
<keyword evidence="8" id="KW-1185">Reference proteome</keyword>
<dbReference type="KEGG" id="bcom:BAUCODRAFT_119900"/>
<dbReference type="GO" id="GO:0031418">
    <property type="term" value="F:L-ascorbic acid binding"/>
    <property type="evidence" value="ECO:0007669"/>
    <property type="project" value="InterPro"/>
</dbReference>
<dbReference type="GO" id="GO:0004656">
    <property type="term" value="F:procollagen-proline 4-dioxygenase activity"/>
    <property type="evidence" value="ECO:0007669"/>
    <property type="project" value="TreeGrafter"/>
</dbReference>
<dbReference type="GeneID" id="19107456"/>
<dbReference type="OrthoDB" id="69177at2759"/>
<evidence type="ECO:0000256" key="2">
    <source>
        <dbReference type="ARBA" id="ARBA00022723"/>
    </source>
</evidence>
<evidence type="ECO:0000313" key="7">
    <source>
        <dbReference type="EMBL" id="EMC98575.1"/>
    </source>
</evidence>
<keyword evidence="4" id="KW-0560">Oxidoreductase</keyword>
<accession>M2NHQ4</accession>
<dbReference type="EMBL" id="KB445552">
    <property type="protein sequence ID" value="EMC98575.1"/>
    <property type="molecule type" value="Genomic_DNA"/>
</dbReference>
<dbReference type="Gene3D" id="2.60.120.620">
    <property type="entry name" value="q2cbj1_9rhob like domain"/>
    <property type="match status" value="1"/>
</dbReference>
<evidence type="ECO:0000256" key="3">
    <source>
        <dbReference type="ARBA" id="ARBA00022964"/>
    </source>
</evidence>
<evidence type="ECO:0000256" key="1">
    <source>
        <dbReference type="ARBA" id="ARBA00001961"/>
    </source>
</evidence>
<dbReference type="Pfam" id="PF13640">
    <property type="entry name" value="2OG-FeII_Oxy_3"/>
    <property type="match status" value="1"/>
</dbReference>
<sequence length="267" mass="30254">MAPSLLSHDFLAKPAAHIAASRVNFTEQGLPCYDGAYAVVLDHALTHDECETLVKAAEASTTEGWERAMVNVGGGQQAMIEDIRCCGRIIWDDHDVVSRIFRRIESVPEVREVLRLDNAPGIVGKGPLKRGEVWRFTRCNERMRFLRYTGGEYFRPHCDGTYETPDRSERSYVTLHLYLNDHRPRRKEIQAMLPEEREQAEAVPLVGGSTTFYSRDMSKEVKVLPKAGRILLFQHRSLIHEGAEVVSGVKHTMRTDLMYALDKGENA</sequence>
<evidence type="ECO:0000256" key="4">
    <source>
        <dbReference type="ARBA" id="ARBA00023002"/>
    </source>
</evidence>
<gene>
    <name evidence="7" type="ORF">BAUCODRAFT_119900</name>
</gene>
<reference evidence="7 8" key="1">
    <citation type="journal article" date="2012" name="PLoS Pathog.">
        <title>Diverse lifestyles and strategies of plant pathogenesis encoded in the genomes of eighteen Dothideomycetes fungi.</title>
        <authorList>
            <person name="Ohm R.A."/>
            <person name="Feau N."/>
            <person name="Henrissat B."/>
            <person name="Schoch C.L."/>
            <person name="Horwitz B.A."/>
            <person name="Barry K.W."/>
            <person name="Condon B.J."/>
            <person name="Copeland A.C."/>
            <person name="Dhillon B."/>
            <person name="Glaser F."/>
            <person name="Hesse C.N."/>
            <person name="Kosti I."/>
            <person name="LaButti K."/>
            <person name="Lindquist E.A."/>
            <person name="Lucas S."/>
            <person name="Salamov A.A."/>
            <person name="Bradshaw R.E."/>
            <person name="Ciuffetti L."/>
            <person name="Hamelin R.C."/>
            <person name="Kema G.H.J."/>
            <person name="Lawrence C."/>
            <person name="Scott J.A."/>
            <person name="Spatafora J.W."/>
            <person name="Turgeon B.G."/>
            <person name="de Wit P.J.G.M."/>
            <person name="Zhong S."/>
            <person name="Goodwin S.B."/>
            <person name="Grigoriev I.V."/>
        </authorList>
    </citation>
    <scope>NUCLEOTIDE SEQUENCE [LARGE SCALE GENOMIC DNA]</scope>
    <source>
        <strain evidence="7 8">UAMH 10762</strain>
    </source>
</reference>
<evidence type="ECO:0000256" key="5">
    <source>
        <dbReference type="ARBA" id="ARBA00023004"/>
    </source>
</evidence>
<dbReference type="InterPro" id="IPR045054">
    <property type="entry name" value="P4HA-like"/>
</dbReference>
<keyword evidence="5" id="KW-0408">Iron</keyword>
<evidence type="ECO:0000259" key="6">
    <source>
        <dbReference type="SMART" id="SM00702"/>
    </source>
</evidence>
<dbReference type="AlphaFoldDB" id="M2NHQ4"/>
<protein>
    <recommendedName>
        <fullName evidence="6">Prolyl 4-hydroxylase alpha subunit domain-containing protein</fullName>
    </recommendedName>
</protein>
<evidence type="ECO:0000313" key="8">
    <source>
        <dbReference type="Proteomes" id="UP000011761"/>
    </source>
</evidence>
<keyword evidence="2" id="KW-0479">Metal-binding</keyword>
<organism evidence="7 8">
    <name type="scientific">Baudoinia panamericana (strain UAMH 10762)</name>
    <name type="common">Angels' share fungus</name>
    <name type="synonym">Baudoinia compniacensis (strain UAMH 10762)</name>
    <dbReference type="NCBI Taxonomy" id="717646"/>
    <lineage>
        <taxon>Eukaryota</taxon>
        <taxon>Fungi</taxon>
        <taxon>Dikarya</taxon>
        <taxon>Ascomycota</taxon>
        <taxon>Pezizomycotina</taxon>
        <taxon>Dothideomycetes</taxon>
        <taxon>Dothideomycetidae</taxon>
        <taxon>Mycosphaerellales</taxon>
        <taxon>Teratosphaeriaceae</taxon>
        <taxon>Baudoinia</taxon>
    </lineage>
</organism>
<dbReference type="RefSeq" id="XP_007673812.1">
    <property type="nucleotide sequence ID" value="XM_007675622.1"/>
</dbReference>
<dbReference type="GO" id="GO:0005783">
    <property type="term" value="C:endoplasmic reticulum"/>
    <property type="evidence" value="ECO:0007669"/>
    <property type="project" value="TreeGrafter"/>
</dbReference>
<dbReference type="InterPro" id="IPR006620">
    <property type="entry name" value="Pro_4_hyd_alph"/>
</dbReference>
<dbReference type="GO" id="GO:0005506">
    <property type="term" value="F:iron ion binding"/>
    <property type="evidence" value="ECO:0007669"/>
    <property type="project" value="InterPro"/>
</dbReference>
<proteinExistence type="predicted"/>
<keyword evidence="3" id="KW-0223">Dioxygenase</keyword>
<feature type="domain" description="Prolyl 4-hydroxylase alpha subunit" evidence="6">
    <location>
        <begin position="36"/>
        <end position="258"/>
    </location>
</feature>
<dbReference type="SMART" id="SM00702">
    <property type="entry name" value="P4Hc"/>
    <property type="match status" value="1"/>
</dbReference>
<dbReference type="PANTHER" id="PTHR10869:SF241">
    <property type="entry name" value="FE2OG DIOXYGENASE DOMAIN-CONTAINING PROTEIN"/>
    <property type="match status" value="1"/>
</dbReference>